<evidence type="ECO:0000313" key="5">
    <source>
        <dbReference type="EMBL" id="SVD59046.1"/>
    </source>
</evidence>
<proteinExistence type="predicted"/>
<dbReference type="EMBL" id="UINC01160414">
    <property type="protein sequence ID" value="SVD59046.1"/>
    <property type="molecule type" value="Genomic_DNA"/>
</dbReference>
<reference evidence="5" key="1">
    <citation type="submission" date="2018-05" db="EMBL/GenBank/DDBJ databases">
        <authorList>
            <person name="Lanie J.A."/>
            <person name="Ng W.-L."/>
            <person name="Kazmierczak K.M."/>
            <person name="Andrzejewski T.M."/>
            <person name="Davidsen T.M."/>
            <person name="Wayne K.J."/>
            <person name="Tettelin H."/>
            <person name="Glass J.I."/>
            <person name="Rusch D."/>
            <person name="Podicherti R."/>
            <person name="Tsui H.-C.T."/>
            <person name="Winkler M.E."/>
        </authorList>
    </citation>
    <scope>NUCLEOTIDE SEQUENCE</scope>
</reference>
<sequence>MSLLSFAGPEALSAFRLEALKLRCGELVSAVNGLSAQYVYWVHLKDSANAGELTSHLASILDAEDSSRTGAA</sequence>
<dbReference type="InterPro" id="IPR036604">
    <property type="entry name" value="PurS-like_sf"/>
</dbReference>
<keyword evidence="1" id="KW-0436">Ligase</keyword>
<dbReference type="SUPFAM" id="SSF82697">
    <property type="entry name" value="PurS-like"/>
    <property type="match status" value="1"/>
</dbReference>
<organism evidence="5">
    <name type="scientific">marine metagenome</name>
    <dbReference type="NCBI Taxonomy" id="408172"/>
    <lineage>
        <taxon>unclassified sequences</taxon>
        <taxon>metagenomes</taxon>
        <taxon>ecological metagenomes</taxon>
    </lineage>
</organism>
<dbReference type="GO" id="GO:0005524">
    <property type="term" value="F:ATP binding"/>
    <property type="evidence" value="ECO:0007669"/>
    <property type="project" value="UniProtKB-KW"/>
</dbReference>
<accession>A0A382WJC2</accession>
<protein>
    <submittedName>
        <fullName evidence="5">Uncharacterized protein</fullName>
    </submittedName>
</protein>
<name>A0A382WJC2_9ZZZZ</name>
<gene>
    <name evidence="5" type="ORF">METZ01_LOCUS411900</name>
</gene>
<evidence type="ECO:0000256" key="4">
    <source>
        <dbReference type="ARBA" id="ARBA00022840"/>
    </source>
</evidence>
<evidence type="ECO:0000256" key="2">
    <source>
        <dbReference type="ARBA" id="ARBA00022741"/>
    </source>
</evidence>
<keyword evidence="2" id="KW-0547">Nucleotide-binding</keyword>
<dbReference type="GO" id="GO:0006164">
    <property type="term" value="P:purine nucleotide biosynthetic process"/>
    <property type="evidence" value="ECO:0007669"/>
    <property type="project" value="UniProtKB-KW"/>
</dbReference>
<evidence type="ECO:0000256" key="3">
    <source>
        <dbReference type="ARBA" id="ARBA00022755"/>
    </source>
</evidence>
<evidence type="ECO:0000256" key="1">
    <source>
        <dbReference type="ARBA" id="ARBA00022598"/>
    </source>
</evidence>
<keyword evidence="3" id="KW-0658">Purine biosynthesis</keyword>
<dbReference type="GO" id="GO:0016874">
    <property type="term" value="F:ligase activity"/>
    <property type="evidence" value="ECO:0007669"/>
    <property type="project" value="UniProtKB-KW"/>
</dbReference>
<dbReference type="AlphaFoldDB" id="A0A382WJC2"/>
<keyword evidence="4" id="KW-0067">ATP-binding</keyword>